<dbReference type="GO" id="GO:0009055">
    <property type="term" value="F:electron transfer activity"/>
    <property type="evidence" value="ECO:0007669"/>
    <property type="project" value="InterPro"/>
</dbReference>
<keyword evidence="3" id="KW-1133">Transmembrane helix</keyword>
<keyword evidence="2" id="KW-0186">Copper</keyword>
<keyword evidence="3" id="KW-0472">Membrane</keyword>
<dbReference type="InterPro" id="IPR000923">
    <property type="entry name" value="BlueCu_1"/>
</dbReference>
<reference evidence="5 6" key="1">
    <citation type="submission" date="2018-03" db="EMBL/GenBank/DDBJ databases">
        <title>Ahniella affigens gen. nov., sp. nov., a gammaproteobacterium isolated from sandy soil near a stream.</title>
        <authorList>
            <person name="Ko Y."/>
            <person name="Kim J.-H."/>
        </authorList>
    </citation>
    <scope>NUCLEOTIDE SEQUENCE [LARGE SCALE GENOMIC DNA]</scope>
    <source>
        <strain evidence="5 6">D13</strain>
    </source>
</reference>
<reference evidence="5 6" key="2">
    <citation type="submission" date="2018-03" db="EMBL/GenBank/DDBJ databases">
        <authorList>
            <person name="Keele B.F."/>
        </authorList>
    </citation>
    <scope>NUCLEOTIDE SEQUENCE [LARGE SCALE GENOMIC DNA]</scope>
    <source>
        <strain evidence="5 6">D13</strain>
    </source>
</reference>
<evidence type="ECO:0000313" key="6">
    <source>
        <dbReference type="Proteomes" id="UP000241074"/>
    </source>
</evidence>
<evidence type="ECO:0000256" key="1">
    <source>
        <dbReference type="ARBA" id="ARBA00022723"/>
    </source>
</evidence>
<keyword evidence="1" id="KW-0479">Metal-binding</keyword>
<dbReference type="AlphaFoldDB" id="A0A2P1PVI0"/>
<dbReference type="Proteomes" id="UP000241074">
    <property type="component" value="Chromosome"/>
</dbReference>
<dbReference type="SUPFAM" id="SSF49503">
    <property type="entry name" value="Cupredoxins"/>
    <property type="match status" value="1"/>
</dbReference>
<evidence type="ECO:0000256" key="3">
    <source>
        <dbReference type="SAM" id="Phobius"/>
    </source>
</evidence>
<keyword evidence="6" id="KW-1185">Reference proteome</keyword>
<dbReference type="GO" id="GO:0005507">
    <property type="term" value="F:copper ion binding"/>
    <property type="evidence" value="ECO:0007669"/>
    <property type="project" value="InterPro"/>
</dbReference>
<protein>
    <recommendedName>
        <fullName evidence="4">Blue (type 1) copper domain-containing protein</fullName>
    </recommendedName>
</protein>
<evidence type="ECO:0000313" key="5">
    <source>
        <dbReference type="EMBL" id="AVP98830.1"/>
    </source>
</evidence>
<dbReference type="EMBL" id="CP027860">
    <property type="protein sequence ID" value="AVP98830.1"/>
    <property type="molecule type" value="Genomic_DNA"/>
</dbReference>
<keyword evidence="3" id="KW-0812">Transmembrane</keyword>
<accession>A0A2P1PVI0</accession>
<organism evidence="5 6">
    <name type="scientific">Ahniella affigens</name>
    <dbReference type="NCBI Taxonomy" id="2021234"/>
    <lineage>
        <taxon>Bacteria</taxon>
        <taxon>Pseudomonadati</taxon>
        <taxon>Pseudomonadota</taxon>
        <taxon>Gammaproteobacteria</taxon>
        <taxon>Lysobacterales</taxon>
        <taxon>Rhodanobacteraceae</taxon>
        <taxon>Ahniella</taxon>
    </lineage>
</organism>
<dbReference type="Pfam" id="PF00127">
    <property type="entry name" value="Copper-bind"/>
    <property type="match status" value="1"/>
</dbReference>
<gene>
    <name evidence="5" type="ORF">C7S18_17305</name>
</gene>
<dbReference type="OrthoDB" id="5959861at2"/>
<dbReference type="RefSeq" id="WP_106892749.1">
    <property type="nucleotide sequence ID" value="NZ_CP027860.1"/>
</dbReference>
<evidence type="ECO:0000259" key="4">
    <source>
        <dbReference type="Pfam" id="PF00127"/>
    </source>
</evidence>
<feature type="domain" description="Blue (type 1) copper" evidence="4">
    <location>
        <begin position="45"/>
        <end position="137"/>
    </location>
</feature>
<sequence>MNQPVASEPCSLPLRQIVPLSLRLLLLGCLLLSLSAHATTWIVQVGGAGQAYNPQFLTIEPGDRVRFANIGGFHNVVADNGAFRCARGCDGDGQNGNGNATAQLWTATVQFPTAGQFGYFCEPHGAPGQGMFGAITVRGLPPRPVAAGGIGSALALALIVFWVALIRLRARG</sequence>
<feature type="transmembrane region" description="Helical" evidence="3">
    <location>
        <begin position="145"/>
        <end position="166"/>
    </location>
</feature>
<name>A0A2P1PVI0_9GAMM</name>
<dbReference type="Gene3D" id="2.60.40.420">
    <property type="entry name" value="Cupredoxins - blue copper proteins"/>
    <property type="match status" value="1"/>
</dbReference>
<evidence type="ECO:0000256" key="2">
    <source>
        <dbReference type="ARBA" id="ARBA00023008"/>
    </source>
</evidence>
<dbReference type="InterPro" id="IPR008972">
    <property type="entry name" value="Cupredoxin"/>
</dbReference>
<dbReference type="KEGG" id="xba:C7S18_17305"/>
<proteinExistence type="predicted"/>